<evidence type="ECO:0000313" key="2">
    <source>
        <dbReference type="Proteomes" id="UP000576225"/>
    </source>
</evidence>
<comment type="caution">
    <text evidence="1">The sequence shown here is derived from an EMBL/GenBank/DDBJ whole genome shotgun (WGS) entry which is preliminary data.</text>
</comment>
<name>A0A848AS15_9BACT</name>
<dbReference type="AlphaFoldDB" id="A0A848AS15"/>
<organism evidence="1 2">
    <name type="scientific">Victivallis vadensis</name>
    <dbReference type="NCBI Taxonomy" id="172901"/>
    <lineage>
        <taxon>Bacteria</taxon>
        <taxon>Pseudomonadati</taxon>
        <taxon>Lentisphaerota</taxon>
        <taxon>Lentisphaeria</taxon>
        <taxon>Victivallales</taxon>
        <taxon>Victivallaceae</taxon>
        <taxon>Victivallis</taxon>
    </lineage>
</organism>
<gene>
    <name evidence="1" type="ORF">HF882_00235</name>
</gene>
<sequence length="280" mass="32287">MNEEQISYGQTLDIARHLLPVMLSRTALKIFPKWKTADMSSKQIVAVICRNLLFYQIQLMSRNYAAEPDCSNSTVFLSYASALRKFLLQESDLELYLCRVNYGLTDSEAARIEAGLRHLPAVPDKVPQYIRVIQGYLTRLFCMFELPPDELKLALYDLQADWQESLCRFPMQLISARYSLELARNENNRNLSRQRNGLKRRLQWGKEFHNYYQFHLAAGCCDQTAKKLARTDFIKAHPISGTAEEAVDFPNMPGHHRCSLLSYHRAYLKSLGSVPESLEL</sequence>
<dbReference type="Proteomes" id="UP000576225">
    <property type="component" value="Unassembled WGS sequence"/>
</dbReference>
<proteinExistence type="predicted"/>
<reference evidence="1 2" key="1">
    <citation type="submission" date="2020-04" db="EMBL/GenBank/DDBJ databases">
        <authorList>
            <person name="Hitch T.C.A."/>
            <person name="Wylensek D."/>
            <person name="Clavel T."/>
        </authorList>
    </citation>
    <scope>NUCLEOTIDE SEQUENCE [LARGE SCALE GENOMIC DNA]</scope>
    <source>
        <strain evidence="1 2">COR2-253-APC-1A</strain>
    </source>
</reference>
<evidence type="ECO:0000313" key="1">
    <source>
        <dbReference type="EMBL" id="NMD85003.1"/>
    </source>
</evidence>
<dbReference type="EMBL" id="JABAEW010000001">
    <property type="protein sequence ID" value="NMD85003.1"/>
    <property type="molecule type" value="Genomic_DNA"/>
</dbReference>
<dbReference type="RefSeq" id="WP_168961127.1">
    <property type="nucleotide sequence ID" value="NZ_JABAEW010000001.1"/>
</dbReference>
<protein>
    <submittedName>
        <fullName evidence="1">Uncharacterized protein</fullName>
    </submittedName>
</protein>
<accession>A0A848AS15</accession>